<evidence type="ECO:0000256" key="3">
    <source>
        <dbReference type="ARBA" id="ARBA00022723"/>
    </source>
</evidence>
<dbReference type="Pfam" id="PF13473">
    <property type="entry name" value="Cupredoxin_1"/>
    <property type="match status" value="1"/>
</dbReference>
<evidence type="ECO:0000313" key="10">
    <source>
        <dbReference type="EMBL" id="RCV88903.1"/>
    </source>
</evidence>
<keyword evidence="5" id="KW-0249">Electron transport</keyword>
<keyword evidence="3 7" id="KW-0479">Metal-binding</keyword>
<evidence type="ECO:0000256" key="7">
    <source>
        <dbReference type="PIRSR" id="PIRSR602386-1"/>
    </source>
</evidence>
<feature type="signal peptide" evidence="8">
    <location>
        <begin position="1"/>
        <end position="26"/>
    </location>
</feature>
<dbReference type="InterPro" id="IPR028096">
    <property type="entry name" value="EfeO_Cupredoxin"/>
</dbReference>
<feature type="binding site" evidence="7">
    <location>
        <position position="106"/>
    </location>
    <ligand>
        <name>Cu cation</name>
        <dbReference type="ChEBI" id="CHEBI:23378"/>
    </ligand>
</feature>
<evidence type="ECO:0000256" key="4">
    <source>
        <dbReference type="ARBA" id="ARBA00022764"/>
    </source>
</evidence>
<dbReference type="AlphaFoldDB" id="A0A368U1C0"/>
<dbReference type="PANTHER" id="PTHR36507:SF1">
    <property type="entry name" value="BLL1555 PROTEIN"/>
    <property type="match status" value="1"/>
</dbReference>
<keyword evidence="11" id="KW-1185">Reference proteome</keyword>
<dbReference type="RefSeq" id="WP_114479305.1">
    <property type="nucleotide sequence ID" value="NZ_QPII01000008.1"/>
</dbReference>
<accession>A0A368U1C0</accession>
<dbReference type="InterPro" id="IPR002386">
    <property type="entry name" value="Amicyanin/Pseudoazurin"/>
</dbReference>
<dbReference type="GO" id="GO:0009055">
    <property type="term" value="F:electron transfer activity"/>
    <property type="evidence" value="ECO:0007669"/>
    <property type="project" value="InterPro"/>
</dbReference>
<dbReference type="InterPro" id="IPR008972">
    <property type="entry name" value="Cupredoxin"/>
</dbReference>
<feature type="binding site" evidence="7">
    <location>
        <position position="64"/>
    </location>
    <ligand>
        <name>Cu cation</name>
        <dbReference type="ChEBI" id="CHEBI:23378"/>
    </ligand>
</feature>
<dbReference type="PRINTS" id="PR00155">
    <property type="entry name" value="AMICYANIN"/>
</dbReference>
<feature type="domain" description="EfeO-type cupredoxin-like" evidence="9">
    <location>
        <begin position="11"/>
        <end position="110"/>
    </location>
</feature>
<dbReference type="InterPro" id="IPR052721">
    <property type="entry name" value="ET_Amicyanin"/>
</dbReference>
<dbReference type="SUPFAM" id="SSF49503">
    <property type="entry name" value="Cupredoxins"/>
    <property type="match status" value="1"/>
</dbReference>
<name>A0A368U1C0_9GAMM</name>
<keyword evidence="8" id="KW-0732">Signal</keyword>
<dbReference type="GO" id="GO:0005507">
    <property type="term" value="F:copper ion binding"/>
    <property type="evidence" value="ECO:0007669"/>
    <property type="project" value="InterPro"/>
</dbReference>
<reference evidence="10 11" key="1">
    <citation type="submission" date="2018-07" db="EMBL/GenBank/DDBJ databases">
        <title>Halomonas montanilacus sp. nov., isolated from Lake Pengyan on Tibetan Plateau.</title>
        <authorList>
            <person name="Lu H."/>
            <person name="Xing P."/>
            <person name="Wu Q."/>
        </authorList>
    </citation>
    <scope>NUCLEOTIDE SEQUENCE [LARGE SCALE GENOMIC DNA]</scope>
    <source>
        <strain evidence="10 11">PYC7W</strain>
    </source>
</reference>
<dbReference type="Gene3D" id="2.60.40.420">
    <property type="entry name" value="Cupredoxins - blue copper proteins"/>
    <property type="match status" value="1"/>
</dbReference>
<sequence length="116" mass="13076">MARRLLTPVAVATALVALLLSGAAQAGEDVVEVEMLDYGFHPAELEVTVGTTVRWVSAEKRTSHDVYFPDEDTGSPRLFPDESWERTFEEPGTYEYYCQPHENRDMRGVIRVVEAE</sequence>
<evidence type="ECO:0000313" key="11">
    <source>
        <dbReference type="Proteomes" id="UP000252405"/>
    </source>
</evidence>
<dbReference type="InterPro" id="IPR028871">
    <property type="entry name" value="BlueCu_1_BS"/>
</dbReference>
<dbReference type="EMBL" id="QPII01000008">
    <property type="protein sequence ID" value="RCV88903.1"/>
    <property type="molecule type" value="Genomic_DNA"/>
</dbReference>
<evidence type="ECO:0000256" key="5">
    <source>
        <dbReference type="ARBA" id="ARBA00022982"/>
    </source>
</evidence>
<protein>
    <submittedName>
        <fullName evidence="10">Plastocyanin</fullName>
    </submittedName>
</protein>
<dbReference type="PROSITE" id="PS00196">
    <property type="entry name" value="COPPER_BLUE"/>
    <property type="match status" value="1"/>
</dbReference>
<keyword evidence="4" id="KW-0574">Periplasm</keyword>
<evidence type="ECO:0000259" key="9">
    <source>
        <dbReference type="Pfam" id="PF13473"/>
    </source>
</evidence>
<keyword evidence="2" id="KW-0813">Transport</keyword>
<evidence type="ECO:0000256" key="2">
    <source>
        <dbReference type="ARBA" id="ARBA00022448"/>
    </source>
</evidence>
<dbReference type="PANTHER" id="PTHR36507">
    <property type="entry name" value="BLL1555 PROTEIN"/>
    <property type="match status" value="1"/>
</dbReference>
<comment type="cofactor">
    <cofactor evidence="7">
        <name>Cu cation</name>
        <dbReference type="ChEBI" id="CHEBI:23378"/>
    </cofactor>
    <text evidence="7">Binds 1 copper ion per subunit.</text>
</comment>
<feature type="chain" id="PRO_5017033680" evidence="8">
    <location>
        <begin position="27"/>
        <end position="116"/>
    </location>
</feature>
<proteinExistence type="predicted"/>
<comment type="subcellular location">
    <subcellularLocation>
        <location evidence="1">Periplasm</location>
    </subcellularLocation>
</comment>
<dbReference type="GO" id="GO:0042597">
    <property type="term" value="C:periplasmic space"/>
    <property type="evidence" value="ECO:0007669"/>
    <property type="project" value="UniProtKB-SubCell"/>
</dbReference>
<evidence type="ECO:0000256" key="1">
    <source>
        <dbReference type="ARBA" id="ARBA00004418"/>
    </source>
</evidence>
<dbReference type="Proteomes" id="UP000252405">
    <property type="component" value="Unassembled WGS sequence"/>
</dbReference>
<dbReference type="OrthoDB" id="9757546at2"/>
<evidence type="ECO:0000256" key="6">
    <source>
        <dbReference type="ARBA" id="ARBA00023008"/>
    </source>
</evidence>
<comment type="caution">
    <text evidence="10">The sequence shown here is derived from an EMBL/GenBank/DDBJ whole genome shotgun (WGS) entry which is preliminary data.</text>
</comment>
<feature type="binding site" evidence="7">
    <location>
        <position position="101"/>
    </location>
    <ligand>
        <name>Cu cation</name>
        <dbReference type="ChEBI" id="CHEBI:23378"/>
    </ligand>
</feature>
<evidence type="ECO:0000256" key="8">
    <source>
        <dbReference type="SAM" id="SignalP"/>
    </source>
</evidence>
<feature type="binding site" evidence="7">
    <location>
        <position position="98"/>
    </location>
    <ligand>
        <name>Cu cation</name>
        <dbReference type="ChEBI" id="CHEBI:23378"/>
    </ligand>
</feature>
<organism evidence="10 11">
    <name type="scientific">Billgrantia montanilacus</name>
    <dbReference type="NCBI Taxonomy" id="2282305"/>
    <lineage>
        <taxon>Bacteria</taxon>
        <taxon>Pseudomonadati</taxon>
        <taxon>Pseudomonadota</taxon>
        <taxon>Gammaproteobacteria</taxon>
        <taxon>Oceanospirillales</taxon>
        <taxon>Halomonadaceae</taxon>
        <taxon>Billgrantia</taxon>
    </lineage>
</organism>
<gene>
    <name evidence="10" type="ORF">DU505_12415</name>
</gene>
<keyword evidence="6 7" id="KW-0186">Copper</keyword>